<evidence type="ECO:0000313" key="9">
    <source>
        <dbReference type="EMBL" id="TPR43104.1"/>
    </source>
</evidence>
<name>A0A9Q8MTF1_9LACO</name>
<dbReference type="Gene3D" id="3.30.70.240">
    <property type="match status" value="1"/>
</dbReference>
<evidence type="ECO:0000256" key="3">
    <source>
        <dbReference type="ARBA" id="ARBA00022801"/>
    </source>
</evidence>
<reference evidence="9" key="1">
    <citation type="submission" date="2018-08" db="EMBL/GenBank/DDBJ databases">
        <title>Comparative genomics of wild bee and flower associated Lactobacillus reveals potential adaptation to the bee host.</title>
        <authorList>
            <person name="Vuong H.Q."/>
            <person name="Mcfrederick Q.S."/>
        </authorList>
    </citation>
    <scope>NUCLEOTIDE SEQUENCE</scope>
    <source>
        <strain evidence="9">HV_63</strain>
    </source>
</reference>
<dbReference type="Pfam" id="PF00679">
    <property type="entry name" value="EFG_C"/>
    <property type="match status" value="1"/>
</dbReference>
<evidence type="ECO:0000313" key="10">
    <source>
        <dbReference type="Proteomes" id="UP000784700"/>
    </source>
</evidence>
<evidence type="ECO:0000256" key="1">
    <source>
        <dbReference type="ARBA" id="ARBA00005454"/>
    </source>
</evidence>
<feature type="binding site" evidence="7">
    <location>
        <begin position="133"/>
        <end position="136"/>
    </location>
    <ligand>
        <name>GTP</name>
        <dbReference type="ChEBI" id="CHEBI:37565"/>
    </ligand>
</feature>
<dbReference type="GO" id="GO:0005525">
    <property type="term" value="F:GTP binding"/>
    <property type="evidence" value="ECO:0007669"/>
    <property type="project" value="UniProtKB-UniRule"/>
</dbReference>
<dbReference type="Gene3D" id="3.30.70.870">
    <property type="entry name" value="Elongation Factor G (Translational Gtpase), domain 3"/>
    <property type="match status" value="1"/>
</dbReference>
<dbReference type="EC" id="3.6.5.n1" evidence="7"/>
<dbReference type="InterPro" id="IPR006297">
    <property type="entry name" value="EF-4"/>
</dbReference>
<dbReference type="GO" id="GO:0045727">
    <property type="term" value="P:positive regulation of translation"/>
    <property type="evidence" value="ECO:0007669"/>
    <property type="project" value="UniProtKB-UniRule"/>
</dbReference>
<dbReference type="Pfam" id="PF06421">
    <property type="entry name" value="LepA_C"/>
    <property type="match status" value="1"/>
</dbReference>
<proteinExistence type="inferred from homology"/>
<keyword evidence="9" id="KW-0251">Elongation factor</keyword>
<dbReference type="InterPro" id="IPR004161">
    <property type="entry name" value="EFTu-like_2"/>
</dbReference>
<evidence type="ECO:0000256" key="4">
    <source>
        <dbReference type="ARBA" id="ARBA00022917"/>
    </source>
</evidence>
<dbReference type="PANTHER" id="PTHR43512:SF4">
    <property type="entry name" value="TRANSLATION FACTOR GUF1 HOMOLOG, CHLOROPLASTIC"/>
    <property type="match status" value="1"/>
</dbReference>
<dbReference type="Gene3D" id="3.30.70.2570">
    <property type="entry name" value="Elongation factor 4, C-terminal domain"/>
    <property type="match status" value="1"/>
</dbReference>
<organism evidence="9 10">
    <name type="scientific">Apilactobacillus micheneri</name>
    <dbReference type="NCBI Taxonomy" id="1899430"/>
    <lineage>
        <taxon>Bacteria</taxon>
        <taxon>Bacillati</taxon>
        <taxon>Bacillota</taxon>
        <taxon>Bacilli</taxon>
        <taxon>Lactobacillales</taxon>
        <taxon>Lactobacillaceae</taxon>
        <taxon>Apilactobacillus</taxon>
    </lineage>
</organism>
<comment type="similarity">
    <text evidence="1 7">Belongs to the TRAFAC class translation factor GTPase superfamily. Classic translation factor GTPase family. LepA subfamily.</text>
</comment>
<dbReference type="HAMAP" id="MF_00071">
    <property type="entry name" value="LepA"/>
    <property type="match status" value="1"/>
</dbReference>
<dbReference type="InterPro" id="IPR005225">
    <property type="entry name" value="Small_GTP-bd"/>
</dbReference>
<dbReference type="InterPro" id="IPR035654">
    <property type="entry name" value="LepA_IV"/>
</dbReference>
<dbReference type="PROSITE" id="PS51722">
    <property type="entry name" value="G_TR_2"/>
    <property type="match status" value="1"/>
</dbReference>
<feature type="binding site" evidence="7">
    <location>
        <begin position="16"/>
        <end position="21"/>
    </location>
    <ligand>
        <name>GTP</name>
        <dbReference type="ChEBI" id="CHEBI:37565"/>
    </ligand>
</feature>
<dbReference type="Gene3D" id="3.40.50.300">
    <property type="entry name" value="P-loop containing nucleotide triphosphate hydrolases"/>
    <property type="match status" value="1"/>
</dbReference>
<keyword evidence="4 7" id="KW-0648">Protein biosynthesis</keyword>
<dbReference type="NCBIfam" id="TIGR01393">
    <property type="entry name" value="lepA"/>
    <property type="match status" value="1"/>
</dbReference>
<dbReference type="CDD" id="cd03709">
    <property type="entry name" value="lepA_C"/>
    <property type="match status" value="1"/>
</dbReference>
<dbReference type="GO" id="GO:0043022">
    <property type="term" value="F:ribosome binding"/>
    <property type="evidence" value="ECO:0007669"/>
    <property type="project" value="UniProtKB-UniRule"/>
</dbReference>
<dbReference type="InterPro" id="IPR035647">
    <property type="entry name" value="EFG_III/V"/>
</dbReference>
<dbReference type="Gene3D" id="2.40.30.10">
    <property type="entry name" value="Translation factors"/>
    <property type="match status" value="1"/>
</dbReference>
<evidence type="ECO:0000256" key="7">
    <source>
        <dbReference type="HAMAP-Rule" id="MF_00071"/>
    </source>
</evidence>
<dbReference type="CDD" id="cd03699">
    <property type="entry name" value="EF4_II"/>
    <property type="match status" value="1"/>
</dbReference>
<dbReference type="SUPFAM" id="SSF52540">
    <property type="entry name" value="P-loop containing nucleoside triphosphate hydrolases"/>
    <property type="match status" value="1"/>
</dbReference>
<keyword evidence="5 7" id="KW-0342">GTP-binding</keyword>
<dbReference type="PANTHER" id="PTHR43512">
    <property type="entry name" value="TRANSLATION FACTOR GUF1-RELATED"/>
    <property type="match status" value="1"/>
</dbReference>
<dbReference type="PRINTS" id="PR00315">
    <property type="entry name" value="ELONGATNFCT"/>
</dbReference>
<dbReference type="GO" id="GO:0003746">
    <property type="term" value="F:translation elongation factor activity"/>
    <property type="evidence" value="ECO:0007669"/>
    <property type="project" value="UniProtKB-UniRule"/>
</dbReference>
<comment type="function">
    <text evidence="7">Required for accurate and efficient protein synthesis under certain stress conditions. May act as a fidelity factor of the translation reaction, by catalyzing a one-codon backward translocation of tRNAs on improperly translocated ribosomes. Back-translocation proceeds from a post-translocation (POST) complex to a pre-translocation (PRE) complex, thus giving elongation factor G a second chance to translocate the tRNAs correctly. Binds to ribosomes in a GTP-dependent manner.</text>
</comment>
<accession>A0A9Q8MTF1</accession>
<comment type="catalytic activity">
    <reaction evidence="7">
        <text>GTP + H2O = GDP + phosphate + H(+)</text>
        <dbReference type="Rhea" id="RHEA:19669"/>
        <dbReference type="ChEBI" id="CHEBI:15377"/>
        <dbReference type="ChEBI" id="CHEBI:15378"/>
        <dbReference type="ChEBI" id="CHEBI:37565"/>
        <dbReference type="ChEBI" id="CHEBI:43474"/>
        <dbReference type="ChEBI" id="CHEBI:58189"/>
        <dbReference type="EC" id="3.6.5.n1"/>
    </reaction>
</comment>
<gene>
    <name evidence="7" type="primary">lepA</name>
    <name evidence="9" type="ORF">DY130_06375</name>
</gene>
<dbReference type="InterPro" id="IPR013842">
    <property type="entry name" value="LepA_CTD"/>
</dbReference>
<evidence type="ECO:0000256" key="6">
    <source>
        <dbReference type="ARBA" id="ARBA00023136"/>
    </source>
</evidence>
<dbReference type="GO" id="GO:0005886">
    <property type="term" value="C:plasma membrane"/>
    <property type="evidence" value="ECO:0007669"/>
    <property type="project" value="UniProtKB-SubCell"/>
</dbReference>
<dbReference type="EMBL" id="QUBG01000007">
    <property type="protein sequence ID" value="TPR43104.1"/>
    <property type="molecule type" value="Genomic_DNA"/>
</dbReference>
<comment type="subcellular location">
    <subcellularLocation>
        <location evidence="7">Cell membrane</location>
        <topology evidence="7">Peripheral membrane protein</topology>
        <orientation evidence="7">Cytoplasmic side</orientation>
    </subcellularLocation>
</comment>
<keyword evidence="7" id="KW-1003">Cell membrane</keyword>
<dbReference type="InterPro" id="IPR000640">
    <property type="entry name" value="EFG_V-like"/>
</dbReference>
<dbReference type="GO" id="GO:0003924">
    <property type="term" value="F:GTPase activity"/>
    <property type="evidence" value="ECO:0007669"/>
    <property type="project" value="UniProtKB-UniRule"/>
</dbReference>
<evidence type="ECO:0000256" key="2">
    <source>
        <dbReference type="ARBA" id="ARBA00022741"/>
    </source>
</evidence>
<sequence>MEQRNIRNFSIIAHIDHGKSTLSDKIMQITDTVSFRNHESQILDDMDVEKSHGVTVRSRTVRNLYHARNGQTYELNLIDTPGHVDFSYEVSKSLSASDGVILLVDATKGVQAQTVANYKIAKANHLPVIPVINKVDNKNAQIDMCEQQIYDLDDSLIEKNILHISAKTGLNVDQVLESIVEEIPQPNGDIDAPLKSLIFDSIYDSYKGIIAYVRIYDGKLRANQKLKFMSNNQSFENNEIGIFTPSLKPVKELHSGDIGYIVTGIKDPKGVRVGDTITSKLEPTIHAVPGYKPVRSVVYAGIYPKNSNYDDLKMAIEKLSLNDSSLYYTEDNSDSLGQGFRCGFLGMFHLQIVRERLINDFDISVIVTNPNVNYRVMLNEGESINNIDNPAKMPDFSKINSIEEPYDEVKMKVPSSSMSKVMDLANQSRGILITMDNDSNLVELTYELPVAEIAYNFFNKLKSVSHGYATFDTKFLEYKVSDIVKISIDVNYSPVDALTFIVHRNNASQLAQSIVHKLKYVMPKKLYPIPVQAYVEGRVIARVDIPPLRKNAAVSGEKKSISKKQALLRRQNINKRKISSANIILPQRVFDAILGI</sequence>
<dbReference type="RefSeq" id="WP_140924510.1">
    <property type="nucleotide sequence ID" value="NZ_QUBF01000007.1"/>
</dbReference>
<evidence type="ECO:0000256" key="5">
    <source>
        <dbReference type="ARBA" id="ARBA00023134"/>
    </source>
</evidence>
<keyword evidence="3 7" id="KW-0378">Hydrolase</keyword>
<dbReference type="NCBIfam" id="TIGR00231">
    <property type="entry name" value="small_GTP"/>
    <property type="match status" value="1"/>
</dbReference>
<dbReference type="SMART" id="SM00838">
    <property type="entry name" value="EFG_C"/>
    <property type="match status" value="1"/>
</dbReference>
<dbReference type="InterPro" id="IPR038363">
    <property type="entry name" value="LepA_C_sf"/>
</dbReference>
<dbReference type="AlphaFoldDB" id="A0A9Q8MTF1"/>
<dbReference type="SUPFAM" id="SSF54980">
    <property type="entry name" value="EF-G C-terminal domain-like"/>
    <property type="match status" value="2"/>
</dbReference>
<dbReference type="Pfam" id="PF00009">
    <property type="entry name" value="GTP_EFTU"/>
    <property type="match status" value="1"/>
</dbReference>
<dbReference type="Proteomes" id="UP000784700">
    <property type="component" value="Unassembled WGS sequence"/>
</dbReference>
<comment type="caution">
    <text evidence="9">The sequence shown here is derived from an EMBL/GenBank/DDBJ whole genome shotgun (WGS) entry which is preliminary data.</text>
</comment>
<protein>
    <recommendedName>
        <fullName evidence="7">Elongation factor 4</fullName>
        <shortName evidence="7">EF-4</shortName>
        <ecNumber evidence="7">3.6.5.n1</ecNumber>
    </recommendedName>
    <alternativeName>
        <fullName evidence="7">Ribosomal back-translocase LepA</fullName>
    </alternativeName>
</protein>
<dbReference type="InterPro" id="IPR000795">
    <property type="entry name" value="T_Tr_GTP-bd_dom"/>
</dbReference>
<evidence type="ECO:0000259" key="8">
    <source>
        <dbReference type="PROSITE" id="PS51722"/>
    </source>
</evidence>
<dbReference type="FunFam" id="2.40.30.10:FF:000015">
    <property type="entry name" value="Translation factor GUF1, mitochondrial"/>
    <property type="match status" value="1"/>
</dbReference>
<dbReference type="InterPro" id="IPR027417">
    <property type="entry name" value="P-loop_NTPase"/>
</dbReference>
<keyword evidence="6 7" id="KW-0472">Membrane</keyword>
<keyword evidence="2 7" id="KW-0547">Nucleotide-binding</keyword>
<feature type="domain" description="Tr-type G" evidence="8">
    <location>
        <begin position="4"/>
        <end position="187"/>
    </location>
</feature>
<dbReference type="Pfam" id="PF03144">
    <property type="entry name" value="GTP_EFTU_D2"/>
    <property type="match status" value="1"/>
</dbReference>